<gene>
    <name evidence="1" type="ORF">D5400_14260</name>
</gene>
<dbReference type="OrthoDB" id="7057521at2"/>
<reference evidence="1 2" key="1">
    <citation type="submission" date="2018-09" db="EMBL/GenBank/DDBJ databases">
        <title>Marinorhizobium profundi gen. nov., sp. nov., isolated from a deep-sea sediment sample from the New Britain Trench and proposal of Marinorhizobiaceae fam. nov. in the order Rhizobiales of the class Alphaproteobacteria.</title>
        <authorList>
            <person name="Cao J."/>
        </authorList>
    </citation>
    <scope>NUCLEOTIDE SEQUENCE [LARGE SCALE GENOMIC DNA]</scope>
    <source>
        <strain evidence="1 2">WS11</strain>
    </source>
</reference>
<sequence length="386" mass="44412">MPNHFSIIIDKSVLQSLTGRESKWLFHHFRVNMPPILFAEILGDLNKTDRKKLSTGTGIGDVRMLSSKIEAAFIDLNAEAHGLLTAELHGASFPLDGRPVLENAQRIMDPRGGYGIYVDQTPMQHVVDRWSVGDFKGMEEAFSKVWRQDLNNIQLEKVIHSTKHLRVKTIITPAAVSELVNNILFKPNQNHANLLLWMELLGIPDTWRKQVVSKWKTRRRPPASEFVPYTAYIAKLELFFYLAVAHHVVSTRATNRIDIDYFKYLPFTRIFASGDKIHSELFPVFARDNQVFIWRDDLKAALCQMADHYDGLSEKERSQGSMTYADYPPVHMDNAITKAYDQIIPRWREGANQPKAPRDPLRDKQIMERLKPMLDAIKAHERKSAR</sequence>
<keyword evidence="2" id="KW-1185">Reference proteome</keyword>
<protein>
    <submittedName>
        <fullName evidence="1">Uncharacterized protein</fullName>
    </submittedName>
</protein>
<proteinExistence type="predicted"/>
<dbReference type="EMBL" id="CP032509">
    <property type="protein sequence ID" value="AZN72286.1"/>
    <property type="molecule type" value="Genomic_DNA"/>
</dbReference>
<name>A0A3S9B5T7_9HYPH</name>
<dbReference type="RefSeq" id="WP_126010603.1">
    <property type="nucleotide sequence ID" value="NZ_CP032509.1"/>
</dbReference>
<evidence type="ECO:0000313" key="1">
    <source>
        <dbReference type="EMBL" id="AZN72286.1"/>
    </source>
</evidence>
<dbReference type="Proteomes" id="UP000268192">
    <property type="component" value="Chromosome"/>
</dbReference>
<evidence type="ECO:0000313" key="2">
    <source>
        <dbReference type="Proteomes" id="UP000268192"/>
    </source>
</evidence>
<accession>A0A3S9B5T7</accession>
<organism evidence="1 2">
    <name type="scientific">Georhizobium profundi</name>
    <dbReference type="NCBI Taxonomy" id="2341112"/>
    <lineage>
        <taxon>Bacteria</taxon>
        <taxon>Pseudomonadati</taxon>
        <taxon>Pseudomonadota</taxon>
        <taxon>Alphaproteobacteria</taxon>
        <taxon>Hyphomicrobiales</taxon>
        <taxon>Rhizobiaceae</taxon>
        <taxon>Georhizobium</taxon>
    </lineage>
</organism>
<dbReference type="AlphaFoldDB" id="A0A3S9B5T7"/>
<dbReference type="KEGG" id="abaw:D5400_14260"/>